<dbReference type="InterPro" id="IPR036388">
    <property type="entry name" value="WH-like_DNA-bd_sf"/>
</dbReference>
<dbReference type="SUPFAM" id="SSF46785">
    <property type="entry name" value="Winged helix' DNA-binding domain"/>
    <property type="match status" value="1"/>
</dbReference>
<dbReference type="Gene3D" id="1.10.10.10">
    <property type="entry name" value="Winged helix-like DNA-binding domain superfamily/Winged helix DNA-binding domain"/>
    <property type="match status" value="1"/>
</dbReference>
<dbReference type="InterPro" id="IPR055859">
    <property type="entry name" value="DUF7436"/>
</dbReference>
<evidence type="ECO:0000313" key="4">
    <source>
        <dbReference type="Proteomes" id="UP000243528"/>
    </source>
</evidence>
<sequence length="261" mass="28757">MDITSQLSGLVDLGLTRYEAGAYVALIGRQEATPADVARIASIPRQRAYDVLASLAERGVVVQVPGSGVRYRAQPPDRVAQLLLAVRRRELDRLTQRTDDVVDELLARHRAAQGGDDRSDHVEVLRDREHAVERIEQLWSEARTEILSLVRPPYLAPPEPEDVRVVEGVVQRAIYERSLFDDAVMAAVVRAYADRGEQVRVADELPLKLTLVDGRSVGFNMPHAVDGAGAATTVVVYHEALAATLKLAFEVLWQQATPLDA</sequence>
<evidence type="ECO:0000259" key="1">
    <source>
        <dbReference type="Pfam" id="PF01978"/>
    </source>
</evidence>
<dbReference type="PANTHER" id="PTHR34293:SF1">
    <property type="entry name" value="HTH-TYPE TRANSCRIPTIONAL REGULATOR TRMBL2"/>
    <property type="match status" value="1"/>
</dbReference>
<dbReference type="Proteomes" id="UP000243528">
    <property type="component" value="Unassembled WGS sequence"/>
</dbReference>
<dbReference type="RefSeq" id="WP_165358539.1">
    <property type="nucleotide sequence ID" value="NZ_ML142902.1"/>
</dbReference>
<proteinExistence type="predicted"/>
<evidence type="ECO:0000259" key="2">
    <source>
        <dbReference type="Pfam" id="PF24217"/>
    </source>
</evidence>
<gene>
    <name evidence="3" type="ORF">CLV30_10858</name>
</gene>
<dbReference type="AlphaFoldDB" id="A0A2P8E0Z5"/>
<comment type="caution">
    <text evidence="3">The sequence shown here is derived from an EMBL/GenBank/DDBJ whole genome shotgun (WGS) entry which is preliminary data.</text>
</comment>
<organism evidence="3 4">
    <name type="scientific">Haloactinopolyspora alba</name>
    <dbReference type="NCBI Taxonomy" id="648780"/>
    <lineage>
        <taxon>Bacteria</taxon>
        <taxon>Bacillati</taxon>
        <taxon>Actinomycetota</taxon>
        <taxon>Actinomycetes</taxon>
        <taxon>Jiangellales</taxon>
        <taxon>Jiangellaceae</taxon>
        <taxon>Haloactinopolyspora</taxon>
    </lineage>
</organism>
<keyword evidence="4" id="KW-1185">Reference proteome</keyword>
<dbReference type="InterPro" id="IPR036390">
    <property type="entry name" value="WH_DNA-bd_sf"/>
</dbReference>
<dbReference type="EMBL" id="PYGE01000008">
    <property type="protein sequence ID" value="PSL03146.1"/>
    <property type="molecule type" value="Genomic_DNA"/>
</dbReference>
<feature type="domain" description="Transcription regulator TrmB N-terminal" evidence="1">
    <location>
        <begin position="12"/>
        <end position="76"/>
    </location>
</feature>
<protein>
    <submittedName>
        <fullName evidence="3">Sugar-specific transcriptional regulator TrmB</fullName>
    </submittedName>
</protein>
<dbReference type="Pfam" id="PF01978">
    <property type="entry name" value="TrmB"/>
    <property type="match status" value="1"/>
</dbReference>
<dbReference type="InterPro" id="IPR051797">
    <property type="entry name" value="TrmB-like"/>
</dbReference>
<dbReference type="Pfam" id="PF24217">
    <property type="entry name" value="DUF7436"/>
    <property type="match status" value="1"/>
</dbReference>
<accession>A0A2P8E0Z5</accession>
<feature type="domain" description="DUF7436" evidence="2">
    <location>
        <begin position="180"/>
        <end position="259"/>
    </location>
</feature>
<dbReference type="PANTHER" id="PTHR34293">
    <property type="entry name" value="HTH-TYPE TRANSCRIPTIONAL REGULATOR TRMBL2"/>
    <property type="match status" value="1"/>
</dbReference>
<evidence type="ECO:0000313" key="3">
    <source>
        <dbReference type="EMBL" id="PSL03146.1"/>
    </source>
</evidence>
<name>A0A2P8E0Z5_9ACTN</name>
<dbReference type="InterPro" id="IPR002831">
    <property type="entry name" value="Tscrpt_reg_TrmB_N"/>
</dbReference>
<reference evidence="3 4" key="1">
    <citation type="submission" date="2018-03" db="EMBL/GenBank/DDBJ databases">
        <title>Genomic Encyclopedia of Archaeal and Bacterial Type Strains, Phase II (KMG-II): from individual species to whole genera.</title>
        <authorList>
            <person name="Goeker M."/>
        </authorList>
    </citation>
    <scope>NUCLEOTIDE SEQUENCE [LARGE SCALE GENOMIC DNA]</scope>
    <source>
        <strain evidence="3 4">DSM 45211</strain>
    </source>
</reference>